<accession>A0ACC1LN21</accession>
<dbReference type="Proteomes" id="UP001140096">
    <property type="component" value="Unassembled WGS sequence"/>
</dbReference>
<organism evidence="1 2">
    <name type="scientific">Coemansia furcata</name>
    <dbReference type="NCBI Taxonomy" id="417177"/>
    <lineage>
        <taxon>Eukaryota</taxon>
        <taxon>Fungi</taxon>
        <taxon>Fungi incertae sedis</taxon>
        <taxon>Zoopagomycota</taxon>
        <taxon>Kickxellomycotina</taxon>
        <taxon>Kickxellomycetes</taxon>
        <taxon>Kickxellales</taxon>
        <taxon>Kickxellaceae</taxon>
        <taxon>Coemansia</taxon>
    </lineage>
</organism>
<proteinExistence type="predicted"/>
<sequence length="868" mass="94481">MSHSILRPSGEAYALNGFQSLSSKETLQLRAGGAPKEPKPGKYVAPQWCPSIDVLAVPEGKALRLVRLSGGQTIWRRSLNDQHSRAAISLTETNHSDKRNTDGQTIRAIAWHPTSTCIAVLHSDGTLVQRDATGGDVIHESKIELDDGELVTAMAWIQCEASGGKGERGDSDGHGQLLEHYLPRLTSADRSKAMPSHVNPTTEPLTAIIIVTTAGQVIVSLGGVFTLPVAGVPRELEAAGTKYSVVNAKLDEKDYRLYVVFSVQSLTSPNTPETESAKLAVCALNMPLFTQTTGDLSRFTTLFARLSGLCLYMETALDVLIKESEARAESASRAMLLDSLESVLRDHGVDDVTSPEADLIRLVVTGRASESVSQFLLSKMKAAKLSSWESAGRLGAVAIVRLVYQHIQPAIERAILAISELQPIIGDWASRANAFGEDTIVSDRLATTKQALEQAIVIWGWLFARFEAYMTAVCDEQRENQEFADWALFAIDDLHWQNEGTRRVENDADDGSRPVRPDIDYELLLGFIRSAFRRETEVAPVDTCLLRMLYARRARTAGDKELLCAYVNQLFSGKSATAKLEQDKPRLAEDGKDLKFVFHSAQLVDAALASCGLASAEDGGPADAVRPTCQELLGEAKELTLSALKWPSSMLGSSVSWDNAPLVSLVSKGTDDHADARRVSDIRKVDGGSVGASSCVYIAATIPSSRTLELLMLPCDRPDTSYVALIDLVVPTIATNQTESASTITDTPVLVTDVSFLDDNLLGLTFSIGGNDSLYLGALDYCYKADMAALNYQELPVSTITKMLQPTTSPLVFERLLKINETSSSHSVTLACNGKAGRRCIAVVERRGKYWWPYDMDNEEDESDDEDL</sequence>
<comment type="caution">
    <text evidence="1">The sequence shown here is derived from an EMBL/GenBank/DDBJ whole genome shotgun (WGS) entry which is preliminary data.</text>
</comment>
<gene>
    <name evidence="1" type="ORF">H4S07_001705</name>
</gene>
<protein>
    <submittedName>
        <fullName evidence="1">Uncharacterized protein</fullName>
    </submittedName>
</protein>
<reference evidence="1" key="1">
    <citation type="submission" date="2022-07" db="EMBL/GenBank/DDBJ databases">
        <title>Phylogenomic reconstructions and comparative analyses of Kickxellomycotina fungi.</title>
        <authorList>
            <person name="Reynolds N.K."/>
            <person name="Stajich J.E."/>
            <person name="Barry K."/>
            <person name="Grigoriev I.V."/>
            <person name="Crous P."/>
            <person name="Smith M.E."/>
        </authorList>
    </citation>
    <scope>NUCLEOTIDE SEQUENCE</scope>
    <source>
        <strain evidence="1">CBS 102833</strain>
    </source>
</reference>
<evidence type="ECO:0000313" key="1">
    <source>
        <dbReference type="EMBL" id="KAJ2811992.1"/>
    </source>
</evidence>
<name>A0ACC1LN21_9FUNG</name>
<keyword evidence="2" id="KW-1185">Reference proteome</keyword>
<evidence type="ECO:0000313" key="2">
    <source>
        <dbReference type="Proteomes" id="UP001140096"/>
    </source>
</evidence>
<dbReference type="EMBL" id="JANBUP010000317">
    <property type="protein sequence ID" value="KAJ2811992.1"/>
    <property type="molecule type" value="Genomic_DNA"/>
</dbReference>